<dbReference type="RefSeq" id="WP_277859802.1">
    <property type="nucleotide sequence ID" value="NZ_JARRAG010000001.1"/>
</dbReference>
<reference evidence="6 7" key="1">
    <citation type="submission" date="2023-03" db="EMBL/GenBank/DDBJ databases">
        <title>Paludisphaera mucosa sp. nov. a novel planctomycete from northern fen.</title>
        <authorList>
            <person name="Ivanova A."/>
        </authorList>
    </citation>
    <scope>NUCLEOTIDE SEQUENCE [LARGE SCALE GENOMIC DNA]</scope>
    <source>
        <strain evidence="6 7">Pla2</strain>
    </source>
</reference>
<keyword evidence="7" id="KW-1185">Reference proteome</keyword>
<feature type="domain" description="PAS" evidence="4">
    <location>
        <begin position="270"/>
        <end position="326"/>
    </location>
</feature>
<dbReference type="InterPro" id="IPR000014">
    <property type="entry name" value="PAS"/>
</dbReference>
<dbReference type="PROSITE" id="PS50113">
    <property type="entry name" value="PAC"/>
    <property type="match status" value="1"/>
</dbReference>
<dbReference type="PRINTS" id="PR00344">
    <property type="entry name" value="BCTRLSENSOR"/>
</dbReference>
<dbReference type="InterPro" id="IPR005467">
    <property type="entry name" value="His_kinase_dom"/>
</dbReference>
<dbReference type="SMART" id="SM00091">
    <property type="entry name" value="PAS"/>
    <property type="match status" value="3"/>
</dbReference>
<evidence type="ECO:0000259" key="4">
    <source>
        <dbReference type="PROSITE" id="PS50112"/>
    </source>
</evidence>
<dbReference type="Gene3D" id="1.10.287.130">
    <property type="match status" value="1"/>
</dbReference>
<feature type="domain" description="PAC" evidence="5">
    <location>
        <begin position="72"/>
        <end position="125"/>
    </location>
</feature>
<evidence type="ECO:0000259" key="3">
    <source>
        <dbReference type="PROSITE" id="PS50109"/>
    </source>
</evidence>
<dbReference type="EMBL" id="JARRAG010000001">
    <property type="protein sequence ID" value="MDG3003451.1"/>
    <property type="molecule type" value="Genomic_DNA"/>
</dbReference>
<dbReference type="InterPro" id="IPR000700">
    <property type="entry name" value="PAS-assoc_C"/>
</dbReference>
<feature type="domain" description="PAS" evidence="4">
    <location>
        <begin position="126"/>
        <end position="196"/>
    </location>
</feature>
<accession>A0ABT6F7A5</accession>
<dbReference type="Pfam" id="PF02518">
    <property type="entry name" value="HATPase_c"/>
    <property type="match status" value="1"/>
</dbReference>
<dbReference type="InterPro" id="IPR035965">
    <property type="entry name" value="PAS-like_dom_sf"/>
</dbReference>
<evidence type="ECO:0000313" key="6">
    <source>
        <dbReference type="EMBL" id="MDG3003451.1"/>
    </source>
</evidence>
<gene>
    <name evidence="6" type="ORF">PZE19_06715</name>
</gene>
<dbReference type="InterPro" id="IPR036890">
    <property type="entry name" value="HATPase_C_sf"/>
</dbReference>
<feature type="domain" description="PAS" evidence="4">
    <location>
        <begin position="1"/>
        <end position="70"/>
    </location>
</feature>
<protein>
    <recommendedName>
        <fullName evidence="2">histidine kinase</fullName>
        <ecNumber evidence="2">2.7.13.3</ecNumber>
    </recommendedName>
</protein>
<feature type="domain" description="Histidine kinase" evidence="3">
    <location>
        <begin position="410"/>
        <end position="661"/>
    </location>
</feature>
<dbReference type="PROSITE" id="PS50109">
    <property type="entry name" value="HIS_KIN"/>
    <property type="match status" value="1"/>
</dbReference>
<dbReference type="PANTHER" id="PTHR43065:SF50">
    <property type="entry name" value="HISTIDINE KINASE"/>
    <property type="match status" value="1"/>
</dbReference>
<dbReference type="Proteomes" id="UP001216907">
    <property type="component" value="Unassembled WGS sequence"/>
</dbReference>
<dbReference type="InterPro" id="IPR004358">
    <property type="entry name" value="Sig_transdc_His_kin-like_C"/>
</dbReference>
<dbReference type="Gene3D" id="3.30.450.20">
    <property type="entry name" value="PAS domain"/>
    <property type="match status" value="3"/>
</dbReference>
<comment type="catalytic activity">
    <reaction evidence="1">
        <text>ATP + protein L-histidine = ADP + protein N-phospho-L-histidine.</text>
        <dbReference type="EC" id="2.7.13.3"/>
    </reaction>
</comment>
<sequence length="671" mass="74239">MRLHHRMLREGPQPFATIDLQRRIDYVNDAFCDLVGYSREELLGMSVLDLTDPLFRDMTIESHEQILAAGRRETVVKRYRHKDGRQIPVELLIDVARDEEGRVVGFFAFITEISQRIQAEEALVASERRVRTIFDGIHDAVFVHDRLGKILDANPAASSLLGYSLPELVGLDVGAIDDADFARGFRDRLDRVLKEGQITCEAAYRTKSGRTIPVEITTSTIDFDGQVAVLAIIRDVTERIALERTRRRFSEVQMKSAQALEAKNRELSQSEERYRRLTEGSLDAIIVTDGAGRILLFNPSAEAVFGYESRQMLGEPLDVLIPFTSPRRGDGDDSAGRAFDGASILNKTVELSGRRRDGTEFPIEISFSSVETDGRVEYIASIRDQTERQRMRAMLAHTDKLASIGLLSAGVAHEINNPLSYVGNNLAVLRRDVKGLLAMLIEGEAAVASIKDLRPETFARLEAISEEIDWPYIRQNLEPMIDRTLEGVRRVANIVQKMRGLARTSRPKWERASLAELIDSALEMTRGRLKRDRIEVSVANEGVDCIDCVPSDISQVLLNLVINALQAVESAGREDGGRIEIAARSLGSWVEISVADNGGGIAPEDLDRLFDPFFTTKPVGEGTGLGLAISHGIITGHGGRIEVDANLGRGSRFRVLLPQAAADRPSASPPP</sequence>
<dbReference type="NCBIfam" id="TIGR00229">
    <property type="entry name" value="sensory_box"/>
    <property type="match status" value="3"/>
</dbReference>
<dbReference type="Pfam" id="PF13426">
    <property type="entry name" value="PAS_9"/>
    <property type="match status" value="3"/>
</dbReference>
<dbReference type="PROSITE" id="PS50112">
    <property type="entry name" value="PAS"/>
    <property type="match status" value="3"/>
</dbReference>
<dbReference type="CDD" id="cd00130">
    <property type="entry name" value="PAS"/>
    <property type="match status" value="3"/>
</dbReference>
<comment type="caution">
    <text evidence="6">The sequence shown here is derived from an EMBL/GenBank/DDBJ whole genome shotgun (WGS) entry which is preliminary data.</text>
</comment>
<evidence type="ECO:0000256" key="2">
    <source>
        <dbReference type="ARBA" id="ARBA00012438"/>
    </source>
</evidence>
<evidence type="ECO:0000259" key="5">
    <source>
        <dbReference type="PROSITE" id="PS50113"/>
    </source>
</evidence>
<dbReference type="EC" id="2.7.13.3" evidence="2"/>
<dbReference type="InterPro" id="IPR001610">
    <property type="entry name" value="PAC"/>
</dbReference>
<dbReference type="PANTHER" id="PTHR43065">
    <property type="entry name" value="SENSOR HISTIDINE KINASE"/>
    <property type="match status" value="1"/>
</dbReference>
<dbReference type="SMART" id="SM00086">
    <property type="entry name" value="PAC"/>
    <property type="match status" value="3"/>
</dbReference>
<evidence type="ECO:0000313" key="7">
    <source>
        <dbReference type="Proteomes" id="UP001216907"/>
    </source>
</evidence>
<dbReference type="SUPFAM" id="SSF55874">
    <property type="entry name" value="ATPase domain of HSP90 chaperone/DNA topoisomerase II/histidine kinase"/>
    <property type="match status" value="1"/>
</dbReference>
<evidence type="ECO:0000256" key="1">
    <source>
        <dbReference type="ARBA" id="ARBA00000085"/>
    </source>
</evidence>
<name>A0ABT6F7A5_9BACT</name>
<dbReference type="Gene3D" id="3.30.565.10">
    <property type="entry name" value="Histidine kinase-like ATPase, C-terminal domain"/>
    <property type="match status" value="1"/>
</dbReference>
<dbReference type="InterPro" id="IPR003594">
    <property type="entry name" value="HATPase_dom"/>
</dbReference>
<proteinExistence type="predicted"/>
<dbReference type="SUPFAM" id="SSF55785">
    <property type="entry name" value="PYP-like sensor domain (PAS domain)"/>
    <property type="match status" value="3"/>
</dbReference>
<dbReference type="SMART" id="SM00387">
    <property type="entry name" value="HATPase_c"/>
    <property type="match status" value="1"/>
</dbReference>
<organism evidence="6 7">
    <name type="scientific">Paludisphaera mucosa</name>
    <dbReference type="NCBI Taxonomy" id="3030827"/>
    <lineage>
        <taxon>Bacteria</taxon>
        <taxon>Pseudomonadati</taxon>
        <taxon>Planctomycetota</taxon>
        <taxon>Planctomycetia</taxon>
        <taxon>Isosphaerales</taxon>
        <taxon>Isosphaeraceae</taxon>
        <taxon>Paludisphaera</taxon>
    </lineage>
</organism>